<dbReference type="PANTHER" id="PTHR47344">
    <property type="entry name" value="RING ZINC FINGER PROTEIN-RELATED"/>
    <property type="match status" value="1"/>
</dbReference>
<feature type="coiled-coil region" evidence="1">
    <location>
        <begin position="275"/>
        <end position="323"/>
    </location>
</feature>
<name>A0A6V7Q2B8_ANACO</name>
<dbReference type="AlphaFoldDB" id="A0A6V7Q2B8"/>
<feature type="region of interest" description="Disordered" evidence="2">
    <location>
        <begin position="414"/>
        <end position="433"/>
    </location>
</feature>
<proteinExistence type="predicted"/>
<accession>A0A6V7Q2B8</accession>
<evidence type="ECO:0000256" key="1">
    <source>
        <dbReference type="SAM" id="Coils"/>
    </source>
</evidence>
<dbReference type="PANTHER" id="PTHR47344:SF1">
    <property type="entry name" value="RING ZINC FINGER PROTEIN-RELATED"/>
    <property type="match status" value="1"/>
</dbReference>
<feature type="coiled-coil region" evidence="1">
    <location>
        <begin position="131"/>
        <end position="193"/>
    </location>
</feature>
<dbReference type="EMBL" id="LR862131">
    <property type="protein sequence ID" value="CAD1837262.1"/>
    <property type="molecule type" value="Genomic_DNA"/>
</dbReference>
<gene>
    <name evidence="3" type="ORF">CB5_LOCUS20473</name>
</gene>
<dbReference type="InterPro" id="IPR013083">
    <property type="entry name" value="Znf_RING/FYVE/PHD"/>
</dbReference>
<keyword evidence="1" id="KW-0175">Coiled coil</keyword>
<evidence type="ECO:0008006" key="4">
    <source>
        <dbReference type="Google" id="ProtNLM"/>
    </source>
</evidence>
<evidence type="ECO:0000256" key="2">
    <source>
        <dbReference type="SAM" id="MobiDB-lite"/>
    </source>
</evidence>
<reference evidence="3" key="1">
    <citation type="submission" date="2020-07" db="EMBL/GenBank/DDBJ databases">
        <authorList>
            <person name="Lin J."/>
        </authorList>
    </citation>
    <scope>NUCLEOTIDE SEQUENCE</scope>
</reference>
<evidence type="ECO:0000313" key="3">
    <source>
        <dbReference type="EMBL" id="CAD1837262.1"/>
    </source>
</evidence>
<protein>
    <recommendedName>
        <fullName evidence="4">RING-type domain-containing protein</fullName>
    </recommendedName>
</protein>
<sequence length="577" mass="64333">MSHRTASQKPICTICYEDLKPVLEDLHSIPVCGHVFHELWYPLLLSPLLLSYPIQSNPEYWNVFFLCIFLTICERKKSLQQWLEYCPAGKKPTCPVCKQSFSHHPPVRLYFQSTGDAAAAATQNPSSEADAEAMAEEVARLELKLSSLASNLESQNAHIKKLNDEVVAWKDLAEKEEARREQIRKEKDGVAQLLNIKLEELSRKSSECVKLQEKSLALAKELAALKLATDLNLGEDEIVKLASLGHGSNPENAVQILKRSLALRNKSYKELMVQCNLLGRAESRAQQKLEKAKEQIKKLKARLQELEKEFEEKENRILRDLKASKKLKPEGINSNIIKQNMCSAHTDLHLSENGTSKNIGAIADSDKPSLIGGKTDHLKRYAKENKAQDDLISSKDNTINDETDLESSFFVDEDDLGLPRKSSEPPSSASDSKKLVNLCKGYDMRDAFGKMEEGNATDTSSMWTKEILLIDDITKQSTSHLANKGIQANEAISCPGANRNIGKWSRTLTMASSLGMQAAKRSGDLIAVGADGRGGRIKVLRSLDRSLEEKVQTLRPKKHKLGANSGQFQIEHFFGKT</sequence>
<organism evidence="3">
    <name type="scientific">Ananas comosus var. bracteatus</name>
    <name type="common">red pineapple</name>
    <dbReference type="NCBI Taxonomy" id="296719"/>
    <lineage>
        <taxon>Eukaryota</taxon>
        <taxon>Viridiplantae</taxon>
        <taxon>Streptophyta</taxon>
        <taxon>Embryophyta</taxon>
        <taxon>Tracheophyta</taxon>
        <taxon>Spermatophyta</taxon>
        <taxon>Magnoliopsida</taxon>
        <taxon>Liliopsida</taxon>
        <taxon>Poales</taxon>
        <taxon>Bromeliaceae</taxon>
        <taxon>Bromelioideae</taxon>
        <taxon>Ananas</taxon>
    </lineage>
</organism>
<dbReference type="Gene3D" id="3.30.40.10">
    <property type="entry name" value="Zinc/RING finger domain, C3HC4 (zinc finger)"/>
    <property type="match status" value="1"/>
</dbReference>